<feature type="transmembrane region" description="Helical" evidence="1">
    <location>
        <begin position="247"/>
        <end position="267"/>
    </location>
</feature>
<name>A0A7S1WVU9_ALECA</name>
<accession>A0A7S1WVU9</accession>
<keyword evidence="1" id="KW-0812">Transmembrane</keyword>
<gene>
    <name evidence="2" type="ORF">ACAT0790_LOCUS66426</name>
</gene>
<keyword evidence="1" id="KW-0472">Membrane</keyword>
<dbReference type="AlphaFoldDB" id="A0A7S1WVU9"/>
<sequence>MDQLALAAFLANFSGSIVGMVLAVLFIVHSRYAVDCLTVRGHRYIVLAAAHLLSDAVLTATEGLSDRLAWGAVHMNLDIAVAEVLGAAMEYTILGLLEGRLLLTEAGFGANLGSHRIRRLRHIYLAAELGEGFLVAMPLLNVSLLQGVPDNPYADWRHQIRNVVTSVCHAVVGYTCFRGYSTVLRSMRDVSLPKGSYARREKDWARRVMVTLRWTTTMQCVCASGLHVYLVVSSIETVDAAVGLCEIVGPVGHSLLIMLEMVFLFVLTGRLMPRRSREFVQQPSRSRVAGGHSRTEMWRATTRALASRSITVGELLDFFEGLGKADGPMPHYRPHDSTTNDVVRQAVIPLSHKPGEPSGSAYASAFCPREGRPMPQIMVTHTWTGLFLDLVAAAVGDALGEDEYGGTAALLASGGGTELRGILLQRGMFQRSLWICAFTVNQHACICGGFGEAPPRGTRHHGRWDRGRRDTVTGEVFPSCDCLHPKLWNESSPDECEMNKFDDMIELLSSEVPGFAQLVAVDRSYAVFTRAWCVAELHRAHTVGLPQRVCMEKNRVLDMDADDLGDYRKLSMLSVTECEASRPNDKAEILGRITDTQEFDAQLQEVIFGSRGLLRHEVEGFGVLEAAARTAFRLARSGISPTEATIACCQCEPLSHCEEGMLRLDSL</sequence>
<protein>
    <submittedName>
        <fullName evidence="2">Uncharacterized protein</fullName>
    </submittedName>
</protein>
<feature type="transmembrane region" description="Helical" evidence="1">
    <location>
        <begin position="6"/>
        <end position="28"/>
    </location>
</feature>
<reference evidence="2" key="1">
    <citation type="submission" date="2021-01" db="EMBL/GenBank/DDBJ databases">
        <authorList>
            <person name="Corre E."/>
            <person name="Pelletier E."/>
            <person name="Niang G."/>
            <person name="Scheremetjew M."/>
            <person name="Finn R."/>
            <person name="Kale V."/>
            <person name="Holt S."/>
            <person name="Cochrane G."/>
            <person name="Meng A."/>
            <person name="Brown T."/>
            <person name="Cohen L."/>
        </authorList>
    </citation>
    <scope>NUCLEOTIDE SEQUENCE</scope>
    <source>
        <strain evidence="2">OF101</strain>
    </source>
</reference>
<keyword evidence="1" id="KW-1133">Transmembrane helix</keyword>
<evidence type="ECO:0000313" key="2">
    <source>
        <dbReference type="EMBL" id="CAD9189652.1"/>
    </source>
</evidence>
<proteinExistence type="predicted"/>
<organism evidence="2">
    <name type="scientific">Alexandrium catenella</name>
    <name type="common">Red tide dinoflagellate</name>
    <name type="synonym">Gonyaulax catenella</name>
    <dbReference type="NCBI Taxonomy" id="2925"/>
    <lineage>
        <taxon>Eukaryota</taxon>
        <taxon>Sar</taxon>
        <taxon>Alveolata</taxon>
        <taxon>Dinophyceae</taxon>
        <taxon>Gonyaulacales</taxon>
        <taxon>Pyrocystaceae</taxon>
        <taxon>Alexandrium</taxon>
    </lineage>
</organism>
<feature type="transmembrane region" description="Helical" evidence="1">
    <location>
        <begin position="210"/>
        <end position="235"/>
    </location>
</feature>
<dbReference type="EMBL" id="HBGE01111451">
    <property type="protein sequence ID" value="CAD9189652.1"/>
    <property type="molecule type" value="Transcribed_RNA"/>
</dbReference>
<evidence type="ECO:0000256" key="1">
    <source>
        <dbReference type="SAM" id="Phobius"/>
    </source>
</evidence>